<evidence type="ECO:0000313" key="2">
    <source>
        <dbReference type="EMBL" id="KHJ83759.1"/>
    </source>
</evidence>
<reference evidence="2 3" key="1">
    <citation type="submission" date="2014-03" db="EMBL/GenBank/DDBJ databases">
        <title>Draft genome of the hookworm Oesophagostomum dentatum.</title>
        <authorList>
            <person name="Mitreva M."/>
        </authorList>
    </citation>
    <scope>NUCLEOTIDE SEQUENCE [LARGE SCALE GENOMIC DNA]</scope>
    <source>
        <strain evidence="2 3">OD-Hann</strain>
    </source>
</reference>
<feature type="non-terminal residue" evidence="2">
    <location>
        <position position="1"/>
    </location>
</feature>
<feature type="domain" description="F-box" evidence="1">
    <location>
        <begin position="1"/>
        <end position="49"/>
    </location>
</feature>
<organism evidence="2 3">
    <name type="scientific">Oesophagostomum dentatum</name>
    <name type="common">Nodular worm</name>
    <dbReference type="NCBI Taxonomy" id="61180"/>
    <lineage>
        <taxon>Eukaryota</taxon>
        <taxon>Metazoa</taxon>
        <taxon>Ecdysozoa</taxon>
        <taxon>Nematoda</taxon>
        <taxon>Chromadorea</taxon>
        <taxon>Rhabditida</taxon>
        <taxon>Rhabditina</taxon>
        <taxon>Rhabditomorpha</taxon>
        <taxon>Strongyloidea</taxon>
        <taxon>Strongylidae</taxon>
        <taxon>Oesophagostomum</taxon>
    </lineage>
</organism>
<feature type="non-terminal residue" evidence="2">
    <location>
        <position position="248"/>
    </location>
</feature>
<dbReference type="Proteomes" id="UP000053660">
    <property type="component" value="Unassembled WGS sequence"/>
</dbReference>
<dbReference type="EMBL" id="KN571897">
    <property type="protein sequence ID" value="KHJ83759.1"/>
    <property type="molecule type" value="Genomic_DNA"/>
</dbReference>
<proteinExistence type="predicted"/>
<dbReference type="PROSITE" id="PS50181">
    <property type="entry name" value="FBOX"/>
    <property type="match status" value="1"/>
</dbReference>
<sequence length="248" mass="28316">LFQQLPLELHFKILRRIDTKTALNCRAVCRRWNRIINRIAKRSELFKPLELSRLTLTGLPHKALEIRWIAYEAQRSSSFILPHAMIRHRVDLAFNFAQFKVQRIILQNLALTDEFVDFLRLQLAHADLSPLVQLSLNGVDFSQSNSSTLHRLLAPLAKSLEIFELNQSTGMKPDSLTDSHLAQLDATKIRRIAIDGVRFANSHRCATLCVGDESLRRFALQKSFPSLVLDRCAVTTGVICDYTEVRPS</sequence>
<dbReference type="Pfam" id="PF12937">
    <property type="entry name" value="F-box-like"/>
    <property type="match status" value="1"/>
</dbReference>
<dbReference type="InterPro" id="IPR036047">
    <property type="entry name" value="F-box-like_dom_sf"/>
</dbReference>
<keyword evidence="3" id="KW-1185">Reference proteome</keyword>
<dbReference type="SUPFAM" id="SSF81383">
    <property type="entry name" value="F-box domain"/>
    <property type="match status" value="1"/>
</dbReference>
<dbReference type="Gene3D" id="3.80.10.10">
    <property type="entry name" value="Ribonuclease Inhibitor"/>
    <property type="match status" value="1"/>
</dbReference>
<evidence type="ECO:0000313" key="3">
    <source>
        <dbReference type="Proteomes" id="UP000053660"/>
    </source>
</evidence>
<dbReference type="InterPro" id="IPR001810">
    <property type="entry name" value="F-box_dom"/>
</dbReference>
<protein>
    <submittedName>
        <fullName evidence="2">F-box domain protein</fullName>
    </submittedName>
</protein>
<name>A0A0B1SFQ4_OESDE</name>
<evidence type="ECO:0000259" key="1">
    <source>
        <dbReference type="PROSITE" id="PS50181"/>
    </source>
</evidence>
<dbReference type="AlphaFoldDB" id="A0A0B1SFQ4"/>
<accession>A0A0B1SFQ4</accession>
<dbReference type="SMART" id="SM00256">
    <property type="entry name" value="FBOX"/>
    <property type="match status" value="1"/>
</dbReference>
<dbReference type="InterPro" id="IPR032675">
    <property type="entry name" value="LRR_dom_sf"/>
</dbReference>
<dbReference type="OrthoDB" id="5811793at2759"/>
<gene>
    <name evidence="2" type="ORF">OESDEN_16538</name>
</gene>